<dbReference type="PROSITE" id="PS00188">
    <property type="entry name" value="BIOTIN"/>
    <property type="match status" value="1"/>
</dbReference>
<dbReference type="FunFam" id="2.40.50.100:FF:000003">
    <property type="entry name" value="Acetyl-CoA carboxylase biotin carboxyl carrier protein"/>
    <property type="match status" value="1"/>
</dbReference>
<evidence type="ECO:0000256" key="2">
    <source>
        <dbReference type="ARBA" id="ARBA00023267"/>
    </source>
</evidence>
<reference evidence="4" key="2">
    <citation type="journal article" date="2015" name="ISME J.">
        <title>A new class of marine Euryarchaeota group II from the Mediterranean deep chlorophyll maximum.</title>
        <authorList>
            <person name="Martin-Cuadrado A.B."/>
            <person name="Garcia-Heredia I."/>
            <person name="Molto A.G."/>
            <person name="Lopez-Ubeda R."/>
            <person name="Kimes N."/>
            <person name="Lopez-Garcia P."/>
            <person name="Moreira D."/>
            <person name="Rodriguez-Valera F."/>
        </authorList>
    </citation>
    <scope>NUCLEOTIDE SEQUENCE</scope>
</reference>
<dbReference type="InterPro" id="IPR001882">
    <property type="entry name" value="Biotin_BS"/>
</dbReference>
<accession>A0A1B1TC50</accession>
<dbReference type="PROSITE" id="PS50968">
    <property type="entry name" value="BIOTINYL_LIPOYL"/>
    <property type="match status" value="1"/>
</dbReference>
<proteinExistence type="predicted"/>
<keyword evidence="4" id="KW-0670">Pyruvate</keyword>
<dbReference type="InterPro" id="IPR011053">
    <property type="entry name" value="Single_hybrid_motif"/>
</dbReference>
<dbReference type="Gene3D" id="2.40.50.100">
    <property type="match status" value="1"/>
</dbReference>
<dbReference type="AlphaFoldDB" id="A0A1B1TC50"/>
<dbReference type="InterPro" id="IPR000089">
    <property type="entry name" value="Biotin_lipoyl"/>
</dbReference>
<comment type="cofactor">
    <cofactor evidence="1">
        <name>Co(2+)</name>
        <dbReference type="ChEBI" id="CHEBI:48828"/>
    </cofactor>
</comment>
<evidence type="ECO:0000259" key="3">
    <source>
        <dbReference type="PROSITE" id="PS50968"/>
    </source>
</evidence>
<protein>
    <submittedName>
        <fullName evidence="4">Pyruvate carboxylase subunit B (PycB)</fullName>
    </submittedName>
</protein>
<dbReference type="InterPro" id="IPR050709">
    <property type="entry name" value="Biotin_Carboxyl_Carrier/Decarb"/>
</dbReference>
<feature type="domain" description="Lipoyl-binding" evidence="3">
    <location>
        <begin position="52"/>
        <end position="128"/>
    </location>
</feature>
<keyword evidence="2" id="KW-0092">Biotin</keyword>
<sequence length="131" mass="14627">MTEKRKVIVDDEEFEVELEKKGTSWQVKIRNREFLIKVKGERKKNSKENKRKKKIKIGNGTVSSSIPGKIISLNVSIGDKVKQGDVLAILEAMKMQNEIVAPIKGIIKQINCDSGDSIIANAPLIIIEGKK</sequence>
<evidence type="ECO:0000313" key="4">
    <source>
        <dbReference type="EMBL" id="ANV79868.1"/>
    </source>
</evidence>
<organism evidence="4">
    <name type="scientific">uncultured Poseidoniia archaeon</name>
    <dbReference type="NCBI Taxonomy" id="1697135"/>
    <lineage>
        <taxon>Archaea</taxon>
        <taxon>Methanobacteriati</taxon>
        <taxon>Thermoplasmatota</taxon>
        <taxon>Candidatus Poseidoniia</taxon>
        <taxon>environmental samples</taxon>
    </lineage>
</organism>
<evidence type="ECO:0000256" key="1">
    <source>
        <dbReference type="ARBA" id="ARBA00001941"/>
    </source>
</evidence>
<dbReference type="SUPFAM" id="SSF51230">
    <property type="entry name" value="Single hybrid motif"/>
    <property type="match status" value="1"/>
</dbReference>
<dbReference type="CDD" id="cd06850">
    <property type="entry name" value="biotinyl_domain"/>
    <property type="match status" value="1"/>
</dbReference>
<dbReference type="PANTHER" id="PTHR45266">
    <property type="entry name" value="OXALOACETATE DECARBOXYLASE ALPHA CHAIN"/>
    <property type="match status" value="1"/>
</dbReference>
<name>A0A1B1TC50_9ARCH</name>
<dbReference type="PANTHER" id="PTHR45266:SF3">
    <property type="entry name" value="OXALOACETATE DECARBOXYLASE ALPHA CHAIN"/>
    <property type="match status" value="1"/>
</dbReference>
<reference evidence="4" key="1">
    <citation type="submission" date="2014-11" db="EMBL/GenBank/DDBJ databases">
        <authorList>
            <person name="Zhu J."/>
            <person name="Qi W."/>
            <person name="Song R."/>
        </authorList>
    </citation>
    <scope>NUCLEOTIDE SEQUENCE</scope>
</reference>
<dbReference type="EMBL" id="KP211856">
    <property type="protein sequence ID" value="ANV79868.1"/>
    <property type="molecule type" value="Genomic_DNA"/>
</dbReference>
<dbReference type="Pfam" id="PF00364">
    <property type="entry name" value="Biotin_lipoyl"/>
    <property type="match status" value="1"/>
</dbReference>